<evidence type="ECO:0000313" key="3">
    <source>
        <dbReference type="EMBL" id="CAF1079648.1"/>
    </source>
</evidence>
<name>A0A814MJV8_9BILA</name>
<evidence type="ECO:0000256" key="1">
    <source>
        <dbReference type="ARBA" id="ARBA00022441"/>
    </source>
</evidence>
<accession>A0A814MJV8</accession>
<keyword evidence="2" id="KW-0677">Repeat</keyword>
<dbReference type="SMART" id="SM00612">
    <property type="entry name" value="Kelch"/>
    <property type="match status" value="1"/>
</dbReference>
<evidence type="ECO:0000313" key="4">
    <source>
        <dbReference type="Proteomes" id="UP000663845"/>
    </source>
</evidence>
<evidence type="ECO:0000256" key="2">
    <source>
        <dbReference type="ARBA" id="ARBA00022737"/>
    </source>
</evidence>
<keyword evidence="1" id="KW-0880">Kelch repeat</keyword>
<dbReference type="InterPro" id="IPR037293">
    <property type="entry name" value="Gal_Oxidase_central_sf"/>
</dbReference>
<gene>
    <name evidence="3" type="ORF">JYZ213_LOCUS20221</name>
</gene>
<dbReference type="Proteomes" id="UP000663845">
    <property type="component" value="Unassembled WGS sequence"/>
</dbReference>
<protein>
    <submittedName>
        <fullName evidence="3">Uncharacterized protein</fullName>
    </submittedName>
</protein>
<organism evidence="3 4">
    <name type="scientific">Adineta steineri</name>
    <dbReference type="NCBI Taxonomy" id="433720"/>
    <lineage>
        <taxon>Eukaryota</taxon>
        <taxon>Metazoa</taxon>
        <taxon>Spiralia</taxon>
        <taxon>Gnathifera</taxon>
        <taxon>Rotifera</taxon>
        <taxon>Eurotatoria</taxon>
        <taxon>Bdelloidea</taxon>
        <taxon>Adinetida</taxon>
        <taxon>Adinetidae</taxon>
        <taxon>Adineta</taxon>
    </lineage>
</organism>
<dbReference type="PANTHER" id="PTHR46344:SF27">
    <property type="entry name" value="KELCH REPEAT SUPERFAMILY PROTEIN"/>
    <property type="match status" value="1"/>
</dbReference>
<dbReference type="EMBL" id="CAJNOG010000211">
    <property type="protein sequence ID" value="CAF1079648.1"/>
    <property type="molecule type" value="Genomic_DNA"/>
</dbReference>
<dbReference type="InterPro" id="IPR006652">
    <property type="entry name" value="Kelch_1"/>
</dbReference>
<comment type="caution">
    <text evidence="3">The sequence shown here is derived from an EMBL/GenBank/DDBJ whole genome shotgun (WGS) entry which is preliminary data.</text>
</comment>
<dbReference type="InterPro" id="IPR015915">
    <property type="entry name" value="Kelch-typ_b-propeller"/>
</dbReference>
<dbReference type="SUPFAM" id="SSF117281">
    <property type="entry name" value="Kelch motif"/>
    <property type="match status" value="1"/>
</dbReference>
<dbReference type="AlphaFoldDB" id="A0A814MJV8"/>
<dbReference type="Gene3D" id="2.130.10.80">
    <property type="entry name" value="Galactose oxidase/kelch, beta-propeller"/>
    <property type="match status" value="1"/>
</dbReference>
<dbReference type="Pfam" id="PF01344">
    <property type="entry name" value="Kelch_1"/>
    <property type="match status" value="1"/>
</dbReference>
<dbReference type="PANTHER" id="PTHR46344">
    <property type="entry name" value="OS02G0202900 PROTEIN"/>
    <property type="match status" value="1"/>
</dbReference>
<reference evidence="3" key="1">
    <citation type="submission" date="2021-02" db="EMBL/GenBank/DDBJ databases">
        <authorList>
            <person name="Nowell W R."/>
        </authorList>
    </citation>
    <scope>NUCLEOTIDE SEQUENCE</scope>
</reference>
<proteinExistence type="predicted"/>
<sequence>MSITRDYSTASTLTNGLVLVAGGYNGASYLNSAELYNPSTGAWTSTATMSTFRGYHTASTLTDGKVLLTGGSDGGTLNSAELYQSI</sequence>